<evidence type="ECO:0000313" key="5">
    <source>
        <dbReference type="EMBL" id="CAD7591517.1"/>
    </source>
</evidence>
<dbReference type="Pfam" id="PF00491">
    <property type="entry name" value="Arginase"/>
    <property type="match status" value="1"/>
</dbReference>
<reference evidence="5" key="1">
    <citation type="submission" date="2020-11" db="EMBL/GenBank/DDBJ databases">
        <authorList>
            <person name="Tran Van P."/>
        </authorList>
    </citation>
    <scope>NUCLEOTIDE SEQUENCE</scope>
</reference>
<keyword evidence="2" id="KW-0378">Hydrolase</keyword>
<evidence type="ECO:0000256" key="3">
    <source>
        <dbReference type="ARBA" id="ARBA00023211"/>
    </source>
</evidence>
<dbReference type="SUPFAM" id="SSF52768">
    <property type="entry name" value="Arginase/deacetylase"/>
    <property type="match status" value="1"/>
</dbReference>
<organism evidence="5">
    <name type="scientific">Timema genevievae</name>
    <name type="common">Walking stick</name>
    <dbReference type="NCBI Taxonomy" id="629358"/>
    <lineage>
        <taxon>Eukaryota</taxon>
        <taxon>Metazoa</taxon>
        <taxon>Ecdysozoa</taxon>
        <taxon>Arthropoda</taxon>
        <taxon>Hexapoda</taxon>
        <taxon>Insecta</taxon>
        <taxon>Pterygota</taxon>
        <taxon>Neoptera</taxon>
        <taxon>Polyneoptera</taxon>
        <taxon>Phasmatodea</taxon>
        <taxon>Timematodea</taxon>
        <taxon>Timematoidea</taxon>
        <taxon>Timematidae</taxon>
        <taxon>Timema</taxon>
    </lineage>
</organism>
<sequence length="196" mass="21367">MYPHKLLSGIIYLKCLIIGSELKSGVGNAPEAIRSQKLLTDLHCMGYDVKDYRDVRSPAVETAEKFDHNMKALEHITACHKKRDSLSRLGGVLNNYTSVHIERNRETMLSVESGVAGHTLVHDRPIGACTPKSGKSILVSEKVQAVMKDGRVCVTLGGDHSLSIGTIDGHAKERGKLAGLWVDSHADLNKEDTSPT</sequence>
<gene>
    <name evidence="5" type="ORF">TGEB3V08_LOCUS4614</name>
</gene>
<proteinExistence type="inferred from homology"/>
<protein>
    <recommendedName>
        <fullName evidence="6">Arginase</fullName>
    </recommendedName>
</protein>
<dbReference type="AlphaFoldDB" id="A0A7R9JWA6"/>
<evidence type="ECO:0000256" key="4">
    <source>
        <dbReference type="PROSITE-ProRule" id="PRU00742"/>
    </source>
</evidence>
<dbReference type="GO" id="GO:0030145">
    <property type="term" value="F:manganese ion binding"/>
    <property type="evidence" value="ECO:0007669"/>
    <property type="project" value="TreeGrafter"/>
</dbReference>
<keyword evidence="1" id="KW-0479">Metal-binding</keyword>
<dbReference type="PRINTS" id="PR00116">
    <property type="entry name" value="ARGINASE"/>
</dbReference>
<dbReference type="InterPro" id="IPR006035">
    <property type="entry name" value="Ureohydrolase"/>
</dbReference>
<evidence type="ECO:0000256" key="2">
    <source>
        <dbReference type="ARBA" id="ARBA00022801"/>
    </source>
</evidence>
<keyword evidence="3" id="KW-0464">Manganese</keyword>
<dbReference type="PANTHER" id="PTHR43782:SF3">
    <property type="entry name" value="ARGINASE"/>
    <property type="match status" value="1"/>
</dbReference>
<dbReference type="InterPro" id="IPR023696">
    <property type="entry name" value="Ureohydrolase_dom_sf"/>
</dbReference>
<evidence type="ECO:0000256" key="1">
    <source>
        <dbReference type="ARBA" id="ARBA00022723"/>
    </source>
</evidence>
<dbReference type="EMBL" id="OE840610">
    <property type="protein sequence ID" value="CAD7591517.1"/>
    <property type="molecule type" value="Genomic_DNA"/>
</dbReference>
<name>A0A7R9JWA6_TIMGE</name>
<comment type="similarity">
    <text evidence="4">Belongs to the arginase family.</text>
</comment>
<dbReference type="GO" id="GO:0005634">
    <property type="term" value="C:nucleus"/>
    <property type="evidence" value="ECO:0007669"/>
    <property type="project" value="TreeGrafter"/>
</dbReference>
<dbReference type="PROSITE" id="PS51409">
    <property type="entry name" value="ARGINASE_2"/>
    <property type="match status" value="1"/>
</dbReference>
<dbReference type="GO" id="GO:0005829">
    <property type="term" value="C:cytosol"/>
    <property type="evidence" value="ECO:0007669"/>
    <property type="project" value="TreeGrafter"/>
</dbReference>
<dbReference type="Gene3D" id="3.40.800.10">
    <property type="entry name" value="Ureohydrolase domain"/>
    <property type="match status" value="2"/>
</dbReference>
<accession>A0A7R9JWA6</accession>
<dbReference type="PANTHER" id="PTHR43782">
    <property type="entry name" value="ARGINASE"/>
    <property type="match status" value="1"/>
</dbReference>
<evidence type="ECO:0008006" key="6">
    <source>
        <dbReference type="Google" id="ProtNLM"/>
    </source>
</evidence>
<dbReference type="GO" id="GO:0004053">
    <property type="term" value="F:arginase activity"/>
    <property type="evidence" value="ECO:0007669"/>
    <property type="project" value="TreeGrafter"/>
</dbReference>